<keyword evidence="5" id="KW-1185">Reference proteome</keyword>
<evidence type="ECO:0000313" key="4">
    <source>
        <dbReference type="EnsemblPlants" id="KQK98938"/>
    </source>
</evidence>
<gene>
    <name evidence="3" type="ORF">SETIT_7G238500v2</name>
</gene>
<sequence>MMAIEGILRALVYVLVFTMLVDNQAWGEKNCYPEKESVKYGCMKHIKFGTRYLPPLLGNKCCRTVAVSDMVCICGILTEEEIREISSFKLVRVARDCGHPLPVGTKCGTWTVPPPAPPAGTSRAHP</sequence>
<reference evidence="3" key="2">
    <citation type="submission" date="2015-07" db="EMBL/GenBank/DDBJ databases">
        <authorList>
            <person name="Noorani M."/>
        </authorList>
    </citation>
    <scope>NUCLEOTIDE SEQUENCE</scope>
    <source>
        <strain evidence="3">Yugu1</strain>
    </source>
</reference>
<accession>K3YAT2</accession>
<reference evidence="4" key="3">
    <citation type="submission" date="2018-08" db="UniProtKB">
        <authorList>
            <consortium name="EnsemblPlants"/>
        </authorList>
    </citation>
    <scope>IDENTIFICATION</scope>
    <source>
        <strain evidence="4">Yugu1</strain>
    </source>
</reference>
<reference evidence="3 5" key="1">
    <citation type="journal article" date="2012" name="Nat. Biotechnol.">
        <title>Reference genome sequence of the model plant Setaria.</title>
        <authorList>
            <person name="Bennetzen J.L."/>
            <person name="Schmutz J."/>
            <person name="Wang H."/>
            <person name="Percifield R."/>
            <person name="Hawkins J."/>
            <person name="Pontaroli A.C."/>
            <person name="Estep M."/>
            <person name="Feng L."/>
            <person name="Vaughn J.N."/>
            <person name="Grimwood J."/>
            <person name="Jenkins J."/>
            <person name="Barry K."/>
            <person name="Lindquist E."/>
            <person name="Hellsten U."/>
            <person name="Deshpande S."/>
            <person name="Wang X."/>
            <person name="Wu X."/>
            <person name="Mitros T."/>
            <person name="Triplett J."/>
            <person name="Yang X."/>
            <person name="Ye C.Y."/>
            <person name="Mauro-Herrera M."/>
            <person name="Wang L."/>
            <person name="Li P."/>
            <person name="Sharma M."/>
            <person name="Sharma R."/>
            <person name="Ronald P.C."/>
            <person name="Panaud O."/>
            <person name="Kellogg E.A."/>
            <person name="Brutnell T.P."/>
            <person name="Doust A.N."/>
            <person name="Tuskan G.A."/>
            <person name="Rokhsar D."/>
            <person name="Devos K.M."/>
        </authorList>
    </citation>
    <scope>NUCLEOTIDE SEQUENCE [LARGE SCALE GENOMIC DNA]</scope>
    <source>
        <strain evidence="5">cv. Yugu1</strain>
        <strain evidence="3">Yugu1</strain>
    </source>
</reference>
<feature type="signal peptide" evidence="1">
    <location>
        <begin position="1"/>
        <end position="27"/>
    </location>
</feature>
<dbReference type="EMBL" id="CM003534">
    <property type="protein sequence ID" value="RCV35420.1"/>
    <property type="molecule type" value="Genomic_DNA"/>
</dbReference>
<protein>
    <recommendedName>
        <fullName evidence="2">Bifunctional inhibitor/plant lipid transfer protein/seed storage helical domain-containing protein</fullName>
    </recommendedName>
</protein>
<name>K3YAT2_SETIT</name>
<dbReference type="PANTHER" id="PTHR33286">
    <property type="entry name" value="BIFUNCTIONAL INHIBITOR/LIPID-TRANSFER PROTEIN/SEED STORAGE 2S ALBUMIN SUPERFAMILY PROTEIN"/>
    <property type="match status" value="1"/>
</dbReference>
<dbReference type="Proteomes" id="UP000004995">
    <property type="component" value="Unassembled WGS sequence"/>
</dbReference>
<dbReference type="EnsemblPlants" id="KQK98938">
    <property type="protein sequence ID" value="KQK98938"/>
    <property type="gene ID" value="SETIT_011324mg"/>
</dbReference>
<evidence type="ECO:0000259" key="2">
    <source>
        <dbReference type="Pfam" id="PF14368"/>
    </source>
</evidence>
<dbReference type="eggNOG" id="ENOG502R4KU">
    <property type="taxonomic scope" value="Eukaryota"/>
</dbReference>
<dbReference type="AlphaFoldDB" id="K3YAT2"/>
<dbReference type="Gramene" id="KQK98938">
    <property type="protein sequence ID" value="KQK98938"/>
    <property type="gene ID" value="SETIT_011324mg"/>
</dbReference>
<evidence type="ECO:0000256" key="1">
    <source>
        <dbReference type="SAM" id="SignalP"/>
    </source>
</evidence>
<organism evidence="4 5">
    <name type="scientific">Setaria italica</name>
    <name type="common">Foxtail millet</name>
    <name type="synonym">Panicum italicum</name>
    <dbReference type="NCBI Taxonomy" id="4555"/>
    <lineage>
        <taxon>Eukaryota</taxon>
        <taxon>Viridiplantae</taxon>
        <taxon>Streptophyta</taxon>
        <taxon>Embryophyta</taxon>
        <taxon>Tracheophyta</taxon>
        <taxon>Spermatophyta</taxon>
        <taxon>Magnoliopsida</taxon>
        <taxon>Liliopsida</taxon>
        <taxon>Poales</taxon>
        <taxon>Poaceae</taxon>
        <taxon>PACMAD clade</taxon>
        <taxon>Panicoideae</taxon>
        <taxon>Panicodae</taxon>
        <taxon>Paniceae</taxon>
        <taxon>Cenchrinae</taxon>
        <taxon>Setaria</taxon>
    </lineage>
</organism>
<evidence type="ECO:0000313" key="3">
    <source>
        <dbReference type="EMBL" id="RCV35420.1"/>
    </source>
</evidence>
<dbReference type="HOGENOM" id="CLU_141918_1_1_1"/>
<dbReference type="OrthoDB" id="635304at2759"/>
<keyword evidence="1" id="KW-0732">Signal</keyword>
<evidence type="ECO:0000313" key="5">
    <source>
        <dbReference type="Proteomes" id="UP000004995"/>
    </source>
</evidence>
<proteinExistence type="predicted"/>
<dbReference type="Pfam" id="PF14368">
    <property type="entry name" value="LTP_2"/>
    <property type="match status" value="1"/>
</dbReference>
<dbReference type="InterPro" id="IPR016140">
    <property type="entry name" value="Bifunc_inhib/LTP/seed_store"/>
</dbReference>
<feature type="chain" id="PRO_5010126608" description="Bifunctional inhibitor/plant lipid transfer protein/seed storage helical domain-containing protein" evidence="1">
    <location>
        <begin position="28"/>
        <end position="126"/>
    </location>
</feature>
<dbReference type="EMBL" id="AGNK02004509">
    <property type="status" value="NOT_ANNOTATED_CDS"/>
    <property type="molecule type" value="Genomic_DNA"/>
</dbReference>
<dbReference type="OMA" id="IEDTIDM"/>
<feature type="domain" description="Bifunctional inhibitor/plant lipid transfer protein/seed storage helical" evidence="2">
    <location>
        <begin position="12"/>
        <end position="107"/>
    </location>
</feature>
<dbReference type="PANTHER" id="PTHR33286:SF44">
    <property type="entry name" value="5A2 PROTEIN"/>
    <property type="match status" value="1"/>
</dbReference>